<dbReference type="HOGENOM" id="CLU_1260675_0_0_9"/>
<name>D4LDF9_RUMC1</name>
<keyword evidence="2" id="KW-1185">Reference proteome</keyword>
<dbReference type="RefSeq" id="WP_015558560.1">
    <property type="nucleotide sequence ID" value="NC_021039.1"/>
</dbReference>
<dbReference type="GeneID" id="83156278"/>
<evidence type="ECO:0000313" key="2">
    <source>
        <dbReference type="Proteomes" id="UP000007054"/>
    </source>
</evidence>
<dbReference type="EMBL" id="FP929052">
    <property type="protein sequence ID" value="CBL17654.1"/>
    <property type="molecule type" value="Genomic_DNA"/>
</dbReference>
<proteinExistence type="predicted"/>
<dbReference type="Proteomes" id="UP000007054">
    <property type="component" value="Chromosome"/>
</dbReference>
<dbReference type="KEGG" id="rch:RUM_15630"/>
<dbReference type="BioCyc" id="RCHA213810:RUM_RS07610-MONOMER"/>
<accession>D4LDF9</accession>
<dbReference type="AlphaFoldDB" id="D4LDF9"/>
<gene>
    <name evidence="1" type="ordered locus">RUM_15630</name>
</gene>
<protein>
    <submittedName>
        <fullName evidence="1">Uncharacterized protein</fullName>
    </submittedName>
</protein>
<organism evidence="1 2">
    <name type="scientific">Ruminococcus champanellensis (strain DSM 18848 / JCM 17042 / KCTC 15320 / 18P13)</name>
    <dbReference type="NCBI Taxonomy" id="213810"/>
    <lineage>
        <taxon>Bacteria</taxon>
        <taxon>Bacillati</taxon>
        <taxon>Bacillota</taxon>
        <taxon>Clostridia</taxon>
        <taxon>Eubacteriales</taxon>
        <taxon>Oscillospiraceae</taxon>
        <taxon>Ruminococcus</taxon>
    </lineage>
</organism>
<evidence type="ECO:0000313" key="1">
    <source>
        <dbReference type="EMBL" id="CBL17654.1"/>
    </source>
</evidence>
<sequence>MAYTEQEAARLIALIQSVESHKEHPYAAPTYRDTPALQELDAMVHGKLEAEPERDQDTLEDSIIVLRFLSESYMKQWKIRYAQHRYKELLELETELYSRFDIRDENCGQDYHQALAARNIYQKDPCPDLSALVADMLPDAVRQQTEQQVFQQYPGLKHDPVELTDAYLSVIDEVERRIAEADPAPVHPMERSIRRAELLREYGVIWQSEIQLNPRVHFD</sequence>
<reference evidence="1" key="2">
    <citation type="submission" date="2010-03" db="EMBL/GenBank/DDBJ databases">
        <authorList>
            <person name="Pajon A."/>
        </authorList>
    </citation>
    <scope>NUCLEOTIDE SEQUENCE</scope>
    <source>
        <strain evidence="1">Type strain: 18P13</strain>
    </source>
</reference>
<dbReference type="STRING" id="213810.RUM_15630"/>
<dbReference type="PATRIC" id="fig|213810.4.peg.1462"/>
<reference evidence="1" key="1">
    <citation type="submission" date="2010-03" db="EMBL/GenBank/DDBJ databases">
        <title>The genome sequence of Ruminococcus sp. 18P13.</title>
        <authorList>
            <consortium name="metaHIT consortium -- http://www.metahit.eu/"/>
            <person name="Pajon A."/>
            <person name="Turner K."/>
            <person name="Parkhill J."/>
            <person name="Bernalier A."/>
        </authorList>
    </citation>
    <scope>NUCLEOTIDE SEQUENCE [LARGE SCALE GENOMIC DNA]</scope>
    <source>
        <strain evidence="1">Type strain: 18P13</strain>
    </source>
</reference>